<dbReference type="SMART" id="SM00862">
    <property type="entry name" value="Trans_reg_C"/>
    <property type="match status" value="1"/>
</dbReference>
<feature type="region of interest" description="Disordered" evidence="6">
    <location>
        <begin position="381"/>
        <end position="410"/>
    </location>
</feature>
<dbReference type="Proteomes" id="UP000199651">
    <property type="component" value="Unassembled WGS sequence"/>
</dbReference>
<dbReference type="CDD" id="cd00118">
    <property type="entry name" value="LysM"/>
    <property type="match status" value="1"/>
</dbReference>
<keyword evidence="10" id="KW-1185">Reference proteome</keyword>
<evidence type="ECO:0000256" key="3">
    <source>
        <dbReference type="ARBA" id="ARBA00023125"/>
    </source>
</evidence>
<dbReference type="GO" id="GO:0003677">
    <property type="term" value="F:DNA binding"/>
    <property type="evidence" value="ECO:0007669"/>
    <property type="project" value="UniProtKB-UniRule"/>
</dbReference>
<evidence type="ECO:0000313" key="9">
    <source>
        <dbReference type="EMBL" id="SDO66077.1"/>
    </source>
</evidence>
<dbReference type="Gene3D" id="1.10.10.10">
    <property type="entry name" value="Winged helix-like DNA-binding domain superfamily/Winged helix DNA-binding domain"/>
    <property type="match status" value="1"/>
</dbReference>
<dbReference type="GO" id="GO:0000160">
    <property type="term" value="P:phosphorelay signal transduction system"/>
    <property type="evidence" value="ECO:0007669"/>
    <property type="project" value="InterPro"/>
</dbReference>
<feature type="region of interest" description="Disordered" evidence="6">
    <location>
        <begin position="620"/>
        <end position="657"/>
    </location>
</feature>
<dbReference type="EMBL" id="FNJB01000004">
    <property type="protein sequence ID" value="SDO66077.1"/>
    <property type="molecule type" value="Genomic_DNA"/>
</dbReference>
<feature type="compositionally biased region" description="Pro residues" evidence="6">
    <location>
        <begin position="247"/>
        <end position="281"/>
    </location>
</feature>
<dbReference type="InterPro" id="IPR036779">
    <property type="entry name" value="LysM_dom_sf"/>
</dbReference>
<feature type="region of interest" description="Disordered" evidence="6">
    <location>
        <begin position="986"/>
        <end position="1029"/>
    </location>
</feature>
<dbReference type="PROSITE" id="PS51755">
    <property type="entry name" value="OMPR_PHOB"/>
    <property type="match status" value="1"/>
</dbReference>
<dbReference type="PANTHER" id="PTHR35807:SF1">
    <property type="entry name" value="TRANSCRIPTIONAL REGULATOR REDD"/>
    <property type="match status" value="1"/>
</dbReference>
<proteinExistence type="inferred from homology"/>
<accession>A0A1H0LCY1</accession>
<dbReference type="SUPFAM" id="SSF46894">
    <property type="entry name" value="C-terminal effector domain of the bipartite response regulators"/>
    <property type="match status" value="1"/>
</dbReference>
<evidence type="ECO:0000256" key="2">
    <source>
        <dbReference type="ARBA" id="ARBA00023015"/>
    </source>
</evidence>
<keyword evidence="7" id="KW-1133">Transmembrane helix</keyword>
<dbReference type="InterPro" id="IPR016032">
    <property type="entry name" value="Sig_transdc_resp-reg_C-effctor"/>
</dbReference>
<evidence type="ECO:0000256" key="7">
    <source>
        <dbReference type="SAM" id="Phobius"/>
    </source>
</evidence>
<dbReference type="AlphaFoldDB" id="A0A1H0LCY1"/>
<keyword evidence="7" id="KW-0812">Transmembrane</keyword>
<dbReference type="InterPro" id="IPR051677">
    <property type="entry name" value="AfsR-DnrI-RedD_regulator"/>
</dbReference>
<keyword evidence="2" id="KW-0805">Transcription regulation</keyword>
<dbReference type="InterPro" id="IPR011990">
    <property type="entry name" value="TPR-like_helical_dom_sf"/>
</dbReference>
<keyword evidence="3 5" id="KW-0238">DNA-binding</keyword>
<feature type="region of interest" description="Disordered" evidence="6">
    <location>
        <begin position="675"/>
        <end position="740"/>
    </location>
</feature>
<dbReference type="InterPro" id="IPR036388">
    <property type="entry name" value="WH-like_DNA-bd_sf"/>
</dbReference>
<feature type="compositionally biased region" description="Acidic residues" evidence="6">
    <location>
        <begin position="381"/>
        <end position="399"/>
    </location>
</feature>
<name>A0A1H0LCY1_9PSEU</name>
<dbReference type="Gene3D" id="3.10.350.10">
    <property type="entry name" value="LysM domain"/>
    <property type="match status" value="1"/>
</dbReference>
<feature type="compositionally biased region" description="Acidic residues" evidence="6">
    <location>
        <begin position="622"/>
        <end position="633"/>
    </location>
</feature>
<dbReference type="STRING" id="504798.SAMN05421871_109196"/>
<feature type="transmembrane region" description="Helical" evidence="7">
    <location>
        <begin position="323"/>
        <end position="340"/>
    </location>
</feature>
<protein>
    <submittedName>
        <fullName evidence="9">DNA-binding transcriptional activator of the SARP family</fullName>
    </submittedName>
</protein>
<keyword evidence="4" id="KW-0804">Transcription</keyword>
<dbReference type="InterPro" id="IPR001867">
    <property type="entry name" value="OmpR/PhoB-type_DNA-bd"/>
</dbReference>
<dbReference type="Pfam" id="PF03704">
    <property type="entry name" value="BTAD"/>
    <property type="match status" value="1"/>
</dbReference>
<evidence type="ECO:0000313" key="10">
    <source>
        <dbReference type="Proteomes" id="UP000199651"/>
    </source>
</evidence>
<feature type="compositionally biased region" description="Basic and acidic residues" evidence="6">
    <location>
        <begin position="1000"/>
        <end position="1012"/>
    </location>
</feature>
<feature type="region of interest" description="Disordered" evidence="6">
    <location>
        <begin position="241"/>
        <end position="311"/>
    </location>
</feature>
<evidence type="ECO:0000256" key="1">
    <source>
        <dbReference type="ARBA" id="ARBA00005820"/>
    </source>
</evidence>
<feature type="compositionally biased region" description="Low complexity" evidence="6">
    <location>
        <begin position="282"/>
        <end position="296"/>
    </location>
</feature>
<keyword evidence="7" id="KW-0472">Membrane</keyword>
<dbReference type="InterPro" id="IPR005158">
    <property type="entry name" value="BTAD"/>
</dbReference>
<organism evidence="9 10">
    <name type="scientific">Actinokineospora alba</name>
    <dbReference type="NCBI Taxonomy" id="504798"/>
    <lineage>
        <taxon>Bacteria</taxon>
        <taxon>Bacillati</taxon>
        <taxon>Actinomycetota</taxon>
        <taxon>Actinomycetes</taxon>
        <taxon>Pseudonocardiales</taxon>
        <taxon>Pseudonocardiaceae</taxon>
        <taxon>Actinokineospora</taxon>
    </lineage>
</organism>
<feature type="DNA-binding region" description="OmpR/PhoB-type" evidence="5">
    <location>
        <begin position="749"/>
        <end position="854"/>
    </location>
</feature>
<dbReference type="Gene3D" id="1.25.40.10">
    <property type="entry name" value="Tetratricopeptide repeat domain"/>
    <property type="match status" value="1"/>
</dbReference>
<evidence type="ECO:0000256" key="6">
    <source>
        <dbReference type="SAM" id="MobiDB-lite"/>
    </source>
</evidence>
<evidence type="ECO:0000256" key="5">
    <source>
        <dbReference type="PROSITE-ProRule" id="PRU01091"/>
    </source>
</evidence>
<feature type="domain" description="OmpR/PhoB-type" evidence="8">
    <location>
        <begin position="749"/>
        <end position="854"/>
    </location>
</feature>
<comment type="similarity">
    <text evidence="1">Belongs to the AfsR/DnrI/RedD regulatory family.</text>
</comment>
<gene>
    <name evidence="9" type="ORF">SAMN05192558_104101</name>
</gene>
<evidence type="ECO:0000256" key="4">
    <source>
        <dbReference type="ARBA" id="ARBA00023163"/>
    </source>
</evidence>
<dbReference type="PANTHER" id="PTHR35807">
    <property type="entry name" value="TRANSCRIPTIONAL REGULATOR REDD-RELATED"/>
    <property type="match status" value="1"/>
</dbReference>
<sequence>MLRGLIATAALLVLVAGVPWALSHYIGWPLPDHVPDWAEVRGVLLGPMSTTFLLSFLACLIWIVWAAFTLDVFRCAIDLARSGVDTVRLPDFSGAGPVHALAGLLVGAVLLSVLGNRAAPAPTSPSSSALGSGAHVVATAPAWQHPADPGEVVVRNAVFATSAVNNMAVSSPARPVSVVVLAPHDGVYDSLWRIAKRTLGDGARWPEIFEANKGKPQPDGRPFTRPSLIFPGQELALPADTTAAPTRPAPPPHEPPAPTPTTPAPTPAPTTAPPTNAPPTDAPLSAPATTPAAPNTERQPTATRTDARPAGAREPAFQWGSEIFVGLGLAAAVSTALLIARRRYRARYRPGSGDRDDLPMAPVVYQLHLAHLRAGDDEVDLDSYWDDEDGDNGDGDALDDAPRPRRVPPPPTVVIGAPTAHYEAPRTAVAPGLGVRDGREIALDLAASRGLGLVGAGAPAAVRALLLAALTTADRPAGSGAASVVVPAEDLAAVLGRPTTDVPTAVRVVADLDAALDVLEAETLVRAASRDSKPWPPLVLIARPPHQHPRLQAVLDNGAPIGVTGLLLGQWQPGVTCYVRDDGTITSTSPGLGEALRGTRMFRLGGDDTADLLALLRHTESPADDSDSGDDEPLVSPMTRPWNGRVPGRSTDPGGNAAAVVSMTDTELEVTAAVTTAPPADTELEILGSRSPRTPRARLRPQAAPRLASSETRSRGEVEDASAPTSQHASPAVREGTEDGVADGQRALITVTVLGGLRVHWHPDAETDEDGPGREITGALQPRSQVLLVLLALHPDGATRDTLVDALWGEDPPARPTNSLHTALSRLRRDLSRATDGTAGEVAAADNGRYRLDPARVRVDYWRFAAAVAARRTATTDAERVAAYREIVDSYSGRVADGMSKIDWLEPIREATRREAIDAVSALARALIAEDPQQTLDLLEVARAFDPHNELLYRDIMRLQGELGQLDAIPRTLTLLTTRLAEVGDEPTAKSRRLAANLSRQHDTDHTERADRSAGPVPPAVRSGHGRSA</sequence>
<evidence type="ECO:0000259" key="8">
    <source>
        <dbReference type="PROSITE" id="PS51755"/>
    </source>
</evidence>
<dbReference type="InterPro" id="IPR018392">
    <property type="entry name" value="LysM"/>
</dbReference>
<reference evidence="10" key="1">
    <citation type="submission" date="2016-10" db="EMBL/GenBank/DDBJ databases">
        <authorList>
            <person name="Varghese N."/>
            <person name="Submissions S."/>
        </authorList>
    </citation>
    <scope>NUCLEOTIDE SEQUENCE [LARGE SCALE GENOMIC DNA]</scope>
    <source>
        <strain evidence="10">IBRC-M 10655</strain>
    </source>
</reference>
<feature type="transmembrane region" description="Helical" evidence="7">
    <location>
        <begin position="52"/>
        <end position="73"/>
    </location>
</feature>
<dbReference type="GO" id="GO:0006355">
    <property type="term" value="P:regulation of DNA-templated transcription"/>
    <property type="evidence" value="ECO:0007669"/>
    <property type="project" value="InterPro"/>
</dbReference>
<dbReference type="SMART" id="SM01043">
    <property type="entry name" value="BTAD"/>
    <property type="match status" value="1"/>
</dbReference>